<dbReference type="EMBL" id="KD127669">
    <property type="protein sequence ID" value="EMS58857.1"/>
    <property type="molecule type" value="Genomic_DNA"/>
</dbReference>
<sequence>MESTTAVKTITLGQQSYKVFGRLLRLWDAINMKSKFADPLISIDGVLLDEDM</sequence>
<accession>M7ZFK5</accession>
<gene>
    <name evidence="1" type="ORF">TRIUR3_02737</name>
</gene>
<protein>
    <submittedName>
        <fullName evidence="1">Uncharacterized protein</fullName>
    </submittedName>
</protein>
<evidence type="ECO:0000313" key="1">
    <source>
        <dbReference type="EMBL" id="EMS58857.1"/>
    </source>
</evidence>
<organism evidence="1">
    <name type="scientific">Triticum urartu</name>
    <name type="common">Red wild einkorn</name>
    <name type="synonym">Crithodium urartu</name>
    <dbReference type="NCBI Taxonomy" id="4572"/>
    <lineage>
        <taxon>Eukaryota</taxon>
        <taxon>Viridiplantae</taxon>
        <taxon>Streptophyta</taxon>
        <taxon>Embryophyta</taxon>
        <taxon>Tracheophyta</taxon>
        <taxon>Spermatophyta</taxon>
        <taxon>Magnoliopsida</taxon>
        <taxon>Liliopsida</taxon>
        <taxon>Poales</taxon>
        <taxon>Poaceae</taxon>
        <taxon>BOP clade</taxon>
        <taxon>Pooideae</taxon>
        <taxon>Triticodae</taxon>
        <taxon>Triticeae</taxon>
        <taxon>Triticinae</taxon>
        <taxon>Triticum</taxon>
    </lineage>
</organism>
<reference evidence="1" key="1">
    <citation type="journal article" date="2013" name="Nature">
        <title>Draft genome of the wheat A-genome progenitor Triticum urartu.</title>
        <authorList>
            <person name="Ling H.Q."/>
            <person name="Zhao S."/>
            <person name="Liu D."/>
            <person name="Wang J."/>
            <person name="Sun H."/>
            <person name="Zhang C."/>
            <person name="Fan H."/>
            <person name="Li D."/>
            <person name="Dong L."/>
            <person name="Tao Y."/>
            <person name="Gao C."/>
            <person name="Wu H."/>
            <person name="Li Y."/>
            <person name="Cui Y."/>
            <person name="Guo X."/>
            <person name="Zheng S."/>
            <person name="Wang B."/>
            <person name="Yu K."/>
            <person name="Liang Q."/>
            <person name="Yang W."/>
            <person name="Lou X."/>
            <person name="Chen J."/>
            <person name="Feng M."/>
            <person name="Jian J."/>
            <person name="Zhang X."/>
            <person name="Luo G."/>
            <person name="Jiang Y."/>
            <person name="Liu J."/>
            <person name="Wang Z."/>
            <person name="Sha Y."/>
            <person name="Zhang B."/>
            <person name="Wu H."/>
            <person name="Tang D."/>
            <person name="Shen Q."/>
            <person name="Xue P."/>
            <person name="Zou S."/>
            <person name="Wang X."/>
            <person name="Liu X."/>
            <person name="Wang F."/>
            <person name="Yang Y."/>
            <person name="An X."/>
            <person name="Dong Z."/>
            <person name="Zhang K."/>
            <person name="Zhang X."/>
            <person name="Luo M.C."/>
            <person name="Dvorak J."/>
            <person name="Tong Y."/>
            <person name="Wang J."/>
            <person name="Yang H."/>
            <person name="Li Z."/>
            <person name="Wang D."/>
            <person name="Zhang A."/>
            <person name="Wang J."/>
        </authorList>
    </citation>
    <scope>NUCLEOTIDE SEQUENCE</scope>
</reference>
<proteinExistence type="predicted"/>
<name>M7ZFK5_TRIUA</name>
<dbReference type="AlphaFoldDB" id="M7ZFK5"/>